<evidence type="ECO:0000256" key="1">
    <source>
        <dbReference type="ARBA" id="ARBA00001798"/>
    </source>
</evidence>
<keyword evidence="9 12" id="KW-0863">Zinc-finger</keyword>
<dbReference type="Pfam" id="PF01485">
    <property type="entry name" value="IBR"/>
    <property type="match status" value="1"/>
</dbReference>
<dbReference type="AlphaFoldDB" id="A0A8J5KI66"/>
<keyword evidence="7" id="KW-0479">Metal-binding</keyword>
<accession>A0A8J5KI66</accession>
<keyword evidence="8" id="KW-0677">Repeat</keyword>
<dbReference type="SMART" id="SM00184">
    <property type="entry name" value="RING"/>
    <property type="match status" value="3"/>
</dbReference>
<feature type="compositionally biased region" description="Polar residues" evidence="13">
    <location>
        <begin position="20"/>
        <end position="34"/>
    </location>
</feature>
<comment type="function">
    <text evidence="3">Might act as an E3 ubiquitin-protein ligase, or as part of E3 complex, which accepts ubiquitin from specific E2 ubiquitin-conjugating enzymes and then transfers it to substrates.</text>
</comment>
<evidence type="ECO:0000259" key="15">
    <source>
        <dbReference type="PROSITE" id="PS50908"/>
    </source>
</evidence>
<dbReference type="FunFam" id="1.20.120.1750:FF:000029">
    <property type="entry name" value="RBR-type E3 ubiquitin transferase"/>
    <property type="match status" value="1"/>
</dbReference>
<evidence type="ECO:0000256" key="4">
    <source>
        <dbReference type="ARBA" id="ARBA00005884"/>
    </source>
</evidence>
<comment type="cofactor">
    <cofactor evidence="2">
        <name>Zn(2+)</name>
        <dbReference type="ChEBI" id="CHEBI:29105"/>
    </cofactor>
</comment>
<dbReference type="SMART" id="SM00591">
    <property type="entry name" value="RWD"/>
    <property type="match status" value="1"/>
</dbReference>
<dbReference type="EMBL" id="JACMSC010000017">
    <property type="protein sequence ID" value="KAG6477808.1"/>
    <property type="molecule type" value="Genomic_DNA"/>
</dbReference>
<dbReference type="GO" id="GO:0016567">
    <property type="term" value="P:protein ubiquitination"/>
    <property type="evidence" value="ECO:0007669"/>
    <property type="project" value="InterPro"/>
</dbReference>
<evidence type="ECO:0000256" key="8">
    <source>
        <dbReference type="ARBA" id="ARBA00022737"/>
    </source>
</evidence>
<comment type="catalytic activity">
    <reaction evidence="1">
        <text>[E2 ubiquitin-conjugating enzyme]-S-ubiquitinyl-L-cysteine + [acceptor protein]-L-lysine = [E2 ubiquitin-conjugating enzyme]-L-cysteine + [acceptor protein]-N(6)-ubiquitinyl-L-lysine.</text>
        <dbReference type="EC" id="2.3.2.31"/>
    </reaction>
</comment>
<dbReference type="Pfam" id="PF05773">
    <property type="entry name" value="RWD"/>
    <property type="match status" value="1"/>
</dbReference>
<evidence type="ECO:0000256" key="11">
    <source>
        <dbReference type="ARBA" id="ARBA00022833"/>
    </source>
</evidence>
<keyword evidence="18" id="KW-1185">Reference proteome</keyword>
<dbReference type="InterPro" id="IPR006575">
    <property type="entry name" value="RWD_dom"/>
</dbReference>
<comment type="similarity">
    <text evidence="4">Belongs to the RBR family. Ariadne subfamily.</text>
</comment>
<evidence type="ECO:0000256" key="5">
    <source>
        <dbReference type="ARBA" id="ARBA00012251"/>
    </source>
</evidence>
<dbReference type="GO" id="GO:0061630">
    <property type="term" value="F:ubiquitin protein ligase activity"/>
    <property type="evidence" value="ECO:0007669"/>
    <property type="project" value="UniProtKB-EC"/>
</dbReference>
<dbReference type="InterPro" id="IPR044066">
    <property type="entry name" value="TRIAD_supradom"/>
</dbReference>
<dbReference type="FunFam" id="3.30.40.10:FF:000358">
    <property type="entry name" value="RBR-type E3 ubiquitin transferase"/>
    <property type="match status" value="1"/>
</dbReference>
<gene>
    <name evidence="17" type="ORF">ZIOFF_061240</name>
</gene>
<dbReference type="InterPro" id="IPR002867">
    <property type="entry name" value="IBR_dom"/>
</dbReference>
<dbReference type="PROSITE" id="PS00518">
    <property type="entry name" value="ZF_RING_1"/>
    <property type="match status" value="1"/>
</dbReference>
<evidence type="ECO:0000256" key="9">
    <source>
        <dbReference type="ARBA" id="ARBA00022771"/>
    </source>
</evidence>
<dbReference type="OrthoDB" id="1431934at2759"/>
<comment type="caution">
    <text evidence="17">The sequence shown here is derived from an EMBL/GenBank/DDBJ whole genome shotgun (WGS) entry which is preliminary data.</text>
</comment>
<sequence length="614" mass="69817">MSSSSAVTLVPRRRKEEASLLSSPPQISNSTQNPVVPLPEATIVAGSDQEKRTGEFEDRSLSFEIGGSNPDVLEGLEEAMRRLWELRISEQESKLSEEDIILNDQMQEDEVLALEAIYGDNVIILDRKDGLRCFQIHVLYELPNDIKVSMELHSSTTKVNYGSRSLTGRTENNDSPEFVYTYNVQYLPPLLLTCLLPKSYPSHHPPYFTIMVDWLDSQKIANLCQKMDAIWMEQPGQEIMYQWVDWLQNCSLSYLGFDDGIVLGQCNMPDSKDKRAISGNVRPELIISSMIGYDKKKCNQSFLSNLHQCVICFNECAGTSFIKLPCQHFFCCKCMETYCSMHVKEGTVTKMLCPDAKCGGIFPPGLLKQLLGTEAYERWESLMLQKTLDSMTDVVYCPRCETACLEDEEHDAQCSKCFFSFCSLCRERRHVGVECMTPEAKLQILQARQNSSHLTGSQLQKEREMINEILSVREALRDAKQCPTCKMAISKTEGCNKMVCQNCGQYFCYRCNKAIDGYDHFRGACELFPQEEIERWEMHMNVRQVVGQIQAELLVNQNGHPCPTCRQANAKVGNNNHIFCWACQNHFCALCRKPVKRSAEHFGPKGCKQHTADP</sequence>
<reference evidence="17 18" key="1">
    <citation type="submission" date="2020-08" db="EMBL/GenBank/DDBJ databases">
        <title>Plant Genome Project.</title>
        <authorList>
            <person name="Zhang R.-G."/>
        </authorList>
    </citation>
    <scope>NUCLEOTIDE SEQUENCE [LARGE SCALE GENOMIC DNA]</scope>
    <source>
        <tissue evidence="17">Rhizome</tissue>
    </source>
</reference>
<dbReference type="Pfam" id="PF26200">
    <property type="entry name" value="Rcat_RNF216"/>
    <property type="match status" value="1"/>
</dbReference>
<dbReference type="PROSITE" id="PS50908">
    <property type="entry name" value="RWD"/>
    <property type="match status" value="1"/>
</dbReference>
<dbReference type="InterPro" id="IPR017907">
    <property type="entry name" value="Znf_RING_CS"/>
</dbReference>
<evidence type="ECO:0000256" key="10">
    <source>
        <dbReference type="ARBA" id="ARBA00022786"/>
    </source>
</evidence>
<dbReference type="InterPro" id="IPR031127">
    <property type="entry name" value="E3_UB_ligase_RBR"/>
</dbReference>
<evidence type="ECO:0000256" key="6">
    <source>
        <dbReference type="ARBA" id="ARBA00022679"/>
    </source>
</evidence>
<feature type="domain" description="RING-type" evidence="16">
    <location>
        <begin position="305"/>
        <end position="531"/>
    </location>
</feature>
<dbReference type="PROSITE" id="PS51873">
    <property type="entry name" value="TRIAD"/>
    <property type="match status" value="1"/>
</dbReference>
<dbReference type="CDD" id="cd23821">
    <property type="entry name" value="RWD_IMPACT"/>
    <property type="match status" value="1"/>
</dbReference>
<dbReference type="Proteomes" id="UP000734854">
    <property type="component" value="Unassembled WGS sequence"/>
</dbReference>
<dbReference type="CDD" id="cd20341">
    <property type="entry name" value="BRcat_RBR_RNF14"/>
    <property type="match status" value="1"/>
</dbReference>
<evidence type="ECO:0000256" key="2">
    <source>
        <dbReference type="ARBA" id="ARBA00001947"/>
    </source>
</evidence>
<feature type="region of interest" description="Disordered" evidence="13">
    <location>
        <begin position="1"/>
        <end position="37"/>
    </location>
</feature>
<evidence type="ECO:0000256" key="12">
    <source>
        <dbReference type="PROSITE-ProRule" id="PRU00175"/>
    </source>
</evidence>
<dbReference type="InterPro" id="IPR001841">
    <property type="entry name" value="Znf_RING"/>
</dbReference>
<keyword evidence="10" id="KW-0833">Ubl conjugation pathway</keyword>
<evidence type="ECO:0000259" key="16">
    <source>
        <dbReference type="PROSITE" id="PS51873"/>
    </source>
</evidence>
<proteinExistence type="inferred from homology"/>
<dbReference type="EC" id="2.3.2.31" evidence="5"/>
<dbReference type="PANTHER" id="PTHR11685">
    <property type="entry name" value="RBR FAMILY RING FINGER AND IBR DOMAIN-CONTAINING"/>
    <property type="match status" value="1"/>
</dbReference>
<dbReference type="CDD" id="cd23134">
    <property type="entry name" value="RING-HC_ITT1-like"/>
    <property type="match status" value="1"/>
</dbReference>
<evidence type="ECO:0000256" key="3">
    <source>
        <dbReference type="ARBA" id="ARBA00003976"/>
    </source>
</evidence>
<evidence type="ECO:0000259" key="14">
    <source>
        <dbReference type="PROSITE" id="PS50089"/>
    </source>
</evidence>
<evidence type="ECO:0000256" key="13">
    <source>
        <dbReference type="SAM" id="MobiDB-lite"/>
    </source>
</evidence>
<keyword evidence="6" id="KW-0808">Transferase</keyword>
<evidence type="ECO:0000256" key="7">
    <source>
        <dbReference type="ARBA" id="ARBA00022723"/>
    </source>
</evidence>
<evidence type="ECO:0000313" key="17">
    <source>
        <dbReference type="EMBL" id="KAG6477808.1"/>
    </source>
</evidence>
<feature type="domain" description="RWD" evidence="15">
    <location>
        <begin position="109"/>
        <end position="254"/>
    </location>
</feature>
<protein>
    <recommendedName>
        <fullName evidence="5">RBR-type E3 ubiquitin transferase</fullName>
        <ecNumber evidence="5">2.3.2.31</ecNumber>
    </recommendedName>
</protein>
<dbReference type="SMART" id="SM00647">
    <property type="entry name" value="IBR"/>
    <property type="match status" value="2"/>
</dbReference>
<name>A0A8J5KI66_ZINOF</name>
<feature type="domain" description="RING-type" evidence="14">
    <location>
        <begin position="309"/>
        <end position="357"/>
    </location>
</feature>
<dbReference type="PROSITE" id="PS50089">
    <property type="entry name" value="ZF_RING_2"/>
    <property type="match status" value="1"/>
</dbReference>
<evidence type="ECO:0000313" key="18">
    <source>
        <dbReference type="Proteomes" id="UP000734854"/>
    </source>
</evidence>
<dbReference type="GO" id="GO:0008270">
    <property type="term" value="F:zinc ion binding"/>
    <property type="evidence" value="ECO:0007669"/>
    <property type="project" value="UniProtKB-KW"/>
</dbReference>
<keyword evidence="11" id="KW-0862">Zinc</keyword>
<organism evidence="17 18">
    <name type="scientific">Zingiber officinale</name>
    <name type="common">Ginger</name>
    <name type="synonym">Amomum zingiber</name>
    <dbReference type="NCBI Taxonomy" id="94328"/>
    <lineage>
        <taxon>Eukaryota</taxon>
        <taxon>Viridiplantae</taxon>
        <taxon>Streptophyta</taxon>
        <taxon>Embryophyta</taxon>
        <taxon>Tracheophyta</taxon>
        <taxon>Spermatophyta</taxon>
        <taxon>Magnoliopsida</taxon>
        <taxon>Liliopsida</taxon>
        <taxon>Zingiberales</taxon>
        <taxon>Zingiberaceae</taxon>
        <taxon>Zingiber</taxon>
    </lineage>
</organism>